<keyword evidence="3 13" id="KW-0812">Transmembrane</keyword>
<evidence type="ECO:0000256" key="3">
    <source>
        <dbReference type="ARBA" id="ARBA00022692"/>
    </source>
</evidence>
<dbReference type="EMBL" id="CAXKWB010054258">
    <property type="protein sequence ID" value="CAL4175589.1"/>
    <property type="molecule type" value="Genomic_DNA"/>
</dbReference>
<comment type="subcellular location">
    <subcellularLocation>
        <location evidence="2">Endoplasmic reticulum membrane</location>
        <topology evidence="2">Multi-pass membrane protein</topology>
    </subcellularLocation>
    <subcellularLocation>
        <location evidence="1">Nucleus</location>
    </subcellularLocation>
</comment>
<feature type="domain" description="BHLH" evidence="14">
    <location>
        <begin position="303"/>
        <end position="353"/>
    </location>
</feature>
<keyword evidence="9" id="KW-0804">Transcription</keyword>
<evidence type="ECO:0000256" key="9">
    <source>
        <dbReference type="ARBA" id="ARBA00023163"/>
    </source>
</evidence>
<feature type="non-terminal residue" evidence="15">
    <location>
        <position position="1084"/>
    </location>
</feature>
<dbReference type="GO" id="GO:0046983">
    <property type="term" value="F:protein dimerization activity"/>
    <property type="evidence" value="ECO:0007669"/>
    <property type="project" value="InterPro"/>
</dbReference>
<feature type="region of interest" description="Disordered" evidence="12">
    <location>
        <begin position="153"/>
        <end position="177"/>
    </location>
</feature>
<feature type="transmembrane region" description="Helical" evidence="13">
    <location>
        <begin position="444"/>
        <end position="462"/>
    </location>
</feature>
<feature type="region of interest" description="Disordered" evidence="12">
    <location>
        <begin position="62"/>
        <end position="92"/>
    </location>
</feature>
<keyword evidence="5 13" id="KW-1133">Transmembrane helix</keyword>
<dbReference type="GO" id="GO:0000981">
    <property type="term" value="F:DNA-binding transcription factor activity, RNA polymerase II-specific"/>
    <property type="evidence" value="ECO:0007669"/>
    <property type="project" value="TreeGrafter"/>
</dbReference>
<keyword evidence="7" id="KW-0238">DNA-binding</keyword>
<keyword evidence="16" id="KW-1185">Reference proteome</keyword>
<keyword evidence="10" id="KW-0539">Nucleus</keyword>
<evidence type="ECO:0000256" key="7">
    <source>
        <dbReference type="ARBA" id="ARBA00023125"/>
    </source>
</evidence>
<dbReference type="Pfam" id="PF00010">
    <property type="entry name" value="HLH"/>
    <property type="match status" value="1"/>
</dbReference>
<feature type="transmembrane region" description="Helical" evidence="13">
    <location>
        <begin position="497"/>
        <end position="520"/>
    </location>
</feature>
<evidence type="ECO:0000256" key="1">
    <source>
        <dbReference type="ARBA" id="ARBA00004123"/>
    </source>
</evidence>
<evidence type="ECO:0000256" key="8">
    <source>
        <dbReference type="ARBA" id="ARBA00023136"/>
    </source>
</evidence>
<evidence type="ECO:0000256" key="11">
    <source>
        <dbReference type="SAM" id="Coils"/>
    </source>
</evidence>
<keyword evidence="8 13" id="KW-0472">Membrane</keyword>
<gene>
    <name evidence="15" type="ORF">MNOR_LOCUS34657</name>
</gene>
<evidence type="ECO:0000256" key="2">
    <source>
        <dbReference type="ARBA" id="ARBA00004477"/>
    </source>
</evidence>
<comment type="caution">
    <text evidence="15">The sequence shown here is derived from an EMBL/GenBank/DDBJ whole genome shotgun (WGS) entry which is preliminary data.</text>
</comment>
<evidence type="ECO:0000256" key="12">
    <source>
        <dbReference type="SAM" id="MobiDB-lite"/>
    </source>
</evidence>
<dbReference type="SMART" id="SM00353">
    <property type="entry name" value="HLH"/>
    <property type="match status" value="1"/>
</dbReference>
<reference evidence="15 16" key="1">
    <citation type="submission" date="2024-05" db="EMBL/GenBank/DDBJ databases">
        <authorList>
            <person name="Wallberg A."/>
        </authorList>
    </citation>
    <scope>NUCLEOTIDE SEQUENCE [LARGE SCALE GENOMIC DNA]</scope>
</reference>
<dbReference type="PROSITE" id="PS50888">
    <property type="entry name" value="BHLH"/>
    <property type="match status" value="1"/>
</dbReference>
<evidence type="ECO:0000256" key="6">
    <source>
        <dbReference type="ARBA" id="ARBA00023015"/>
    </source>
</evidence>
<dbReference type="SUPFAM" id="SSF47459">
    <property type="entry name" value="HLH, helix-loop-helix DNA-binding domain"/>
    <property type="match status" value="1"/>
</dbReference>
<keyword evidence="6" id="KW-0805">Transcription regulation</keyword>
<evidence type="ECO:0000259" key="14">
    <source>
        <dbReference type="PROSITE" id="PS50888"/>
    </source>
</evidence>
<accession>A0AAV2SBB5</accession>
<feature type="region of interest" description="Disordered" evidence="12">
    <location>
        <begin position="389"/>
        <end position="432"/>
    </location>
</feature>
<dbReference type="GO" id="GO:0000978">
    <property type="term" value="F:RNA polymerase II cis-regulatory region sequence-specific DNA binding"/>
    <property type="evidence" value="ECO:0007669"/>
    <property type="project" value="TreeGrafter"/>
</dbReference>
<dbReference type="AlphaFoldDB" id="A0AAV2SBB5"/>
<evidence type="ECO:0000313" key="15">
    <source>
        <dbReference type="EMBL" id="CAL4175589.1"/>
    </source>
</evidence>
<evidence type="ECO:0000256" key="13">
    <source>
        <dbReference type="SAM" id="Phobius"/>
    </source>
</evidence>
<dbReference type="PANTHER" id="PTHR46062">
    <property type="entry name" value="STEROL REGULATORY ELEMENT-BINDING PROTEIN"/>
    <property type="match status" value="1"/>
</dbReference>
<organism evidence="15 16">
    <name type="scientific">Meganyctiphanes norvegica</name>
    <name type="common">Northern krill</name>
    <name type="synonym">Thysanopoda norvegica</name>
    <dbReference type="NCBI Taxonomy" id="48144"/>
    <lineage>
        <taxon>Eukaryota</taxon>
        <taxon>Metazoa</taxon>
        <taxon>Ecdysozoa</taxon>
        <taxon>Arthropoda</taxon>
        <taxon>Crustacea</taxon>
        <taxon>Multicrustacea</taxon>
        <taxon>Malacostraca</taxon>
        <taxon>Eumalacostraca</taxon>
        <taxon>Eucarida</taxon>
        <taxon>Euphausiacea</taxon>
        <taxon>Euphausiidae</taxon>
        <taxon>Meganyctiphanes</taxon>
    </lineage>
</organism>
<feature type="compositionally biased region" description="Polar residues" evidence="12">
    <location>
        <begin position="63"/>
        <end position="84"/>
    </location>
</feature>
<dbReference type="InterPro" id="IPR011598">
    <property type="entry name" value="bHLH_dom"/>
</dbReference>
<dbReference type="CDD" id="cd11394">
    <property type="entry name" value="bHLHzip_SREBP"/>
    <property type="match status" value="1"/>
</dbReference>
<feature type="coiled-coil region" evidence="11">
    <location>
        <begin position="343"/>
        <end position="370"/>
    </location>
</feature>
<evidence type="ECO:0000256" key="10">
    <source>
        <dbReference type="ARBA" id="ARBA00023242"/>
    </source>
</evidence>
<proteinExistence type="predicted"/>
<protein>
    <recommendedName>
        <fullName evidence="14">BHLH domain-containing protein</fullName>
    </recommendedName>
</protein>
<keyword evidence="4" id="KW-0256">Endoplasmic reticulum</keyword>
<dbReference type="GO" id="GO:0005634">
    <property type="term" value="C:nucleus"/>
    <property type="evidence" value="ECO:0007669"/>
    <property type="project" value="UniProtKB-SubCell"/>
</dbReference>
<dbReference type="GO" id="GO:0005789">
    <property type="term" value="C:endoplasmic reticulum membrane"/>
    <property type="evidence" value="ECO:0007669"/>
    <property type="project" value="UniProtKB-SubCell"/>
</dbReference>
<name>A0AAV2SBB5_MEGNR</name>
<evidence type="ECO:0000256" key="5">
    <source>
        <dbReference type="ARBA" id="ARBA00022989"/>
    </source>
</evidence>
<dbReference type="Proteomes" id="UP001497623">
    <property type="component" value="Unassembled WGS sequence"/>
</dbReference>
<dbReference type="InterPro" id="IPR036638">
    <property type="entry name" value="HLH_DNA-bd_sf"/>
</dbReference>
<dbReference type="PANTHER" id="PTHR46062:SF1">
    <property type="entry name" value="LP12374P"/>
    <property type="match status" value="1"/>
</dbReference>
<keyword evidence="11" id="KW-0175">Coiled coil</keyword>
<evidence type="ECO:0000256" key="4">
    <source>
        <dbReference type="ARBA" id="ARBA00022824"/>
    </source>
</evidence>
<dbReference type="Gene3D" id="4.10.280.10">
    <property type="entry name" value="Helix-loop-helix DNA-binding domain"/>
    <property type="match status" value="1"/>
</dbReference>
<sequence>MEDEVIMPDDLSEEDFLNQMNWPDLDLDDIKDLGLDLDGGDVLSQNTGGGLMGHGAPVAHGTPQHQQHLYSNNSSNNSTPQHHISLNSSIGSSNGNILNNSTSNMFVDHGGHQRVQEVKVVSPPIQAQQRPLTHIASNKGVMFIQSGGQTLVSSNNNNQSQTHTQLHQLISSPQQQLSQPQQVQPQSTQVITQPQHIIKRVVASNNGSIIQQPTVYQQVVLPKSEGTITTLNGTPVVTLPQQTVVYKTIPAYSTIVTPQTSLDNSTATVVTGIPIMLERSEPMPISRVVCSTGGPKVVPQKGEKRNSHNAIEKRYRCSINDKIIELKNLVAGEEAKLHKSQILKKAIEYIRHLQNQNSRLRTELNTYRMRDGNQKVSDLLVSMVSGALTPPRSDISSPVRSPLSDTSLPPSPSSSKYDLKDETLSPSNSPPYVPMGNMADMSRMMLCMMMFCVVAFNPAALLRSSSDFPLSGGMVMDGAARTLLDHDYNEDTYSSMLWSSMIVWLVNLVIIFAFLMKIFIYGEPVMRRKSESTEQFWRHRKQGDLDMAKGNYGNAYDQYSMALCAVGRPQPSSFIDRLFSAMWQAFRMFLQRMYIGRYLANHAGGLFLDRNVREEIRSNVCECAYVYHQLHKLHLMGHSQDSSHLLGFYLSMATINMAECGNVAGGDMSEMLVTGALRAVESLPQRWRMLARWLLARAKRLSQHGNQTGPYTLQWLFTPSGHRFFVTHKWSYDAHRQSLFSQLSDKADPLNYLLLLYREHLLERAVSTIVNPGSKSADVCESHQHRRSKTSDVLDYIHLLQETSGSGTFGASSRDEVSVWWTSVCGIAVHWLLGEDEQAEALYASMENLPEALKAAEDPIPLAVLHAVRARRQLGNGLPSTVLRLCDRAGSYLSNSIHMASYKHSSSMVQSVQLIVLDWLLGLRTIVWEAESASDCDTLTVAPPDVLQGFQSDLAALRKLVQHLPGVLARVFMHEATMRVMAGASPGRTQQLLDRSLRQRYNKPSVICGKDKKYGELSGEREHATALMLACKHLPSQLLSSPGERAGMLAEAAKTLEKIGDKRKLADCYTLMKTMGTGGVSSYC</sequence>
<evidence type="ECO:0000313" key="16">
    <source>
        <dbReference type="Proteomes" id="UP001497623"/>
    </source>
</evidence>